<dbReference type="RefSeq" id="WP_173058677.1">
    <property type="nucleotide sequence ID" value="NZ_AP022853.1"/>
</dbReference>
<accession>A0A6F8V7T5</accession>
<feature type="chain" id="PRO_5026029490" description="Sel1 repeat family protein" evidence="1">
    <location>
        <begin position="28"/>
        <end position="164"/>
    </location>
</feature>
<evidence type="ECO:0000256" key="1">
    <source>
        <dbReference type="SAM" id="SignalP"/>
    </source>
</evidence>
<organism evidence="2 3">
    <name type="scientific">Sulfurimicrobium lacus</name>
    <dbReference type="NCBI Taxonomy" id="2715678"/>
    <lineage>
        <taxon>Bacteria</taxon>
        <taxon>Pseudomonadati</taxon>
        <taxon>Pseudomonadota</taxon>
        <taxon>Betaproteobacteria</taxon>
        <taxon>Nitrosomonadales</taxon>
        <taxon>Sulfuricellaceae</taxon>
        <taxon>Sulfurimicrobium</taxon>
    </lineage>
</organism>
<evidence type="ECO:0000313" key="3">
    <source>
        <dbReference type="Proteomes" id="UP000502260"/>
    </source>
</evidence>
<feature type="signal peptide" evidence="1">
    <location>
        <begin position="1"/>
        <end position="27"/>
    </location>
</feature>
<dbReference type="EMBL" id="AP022853">
    <property type="protein sequence ID" value="BCB25177.1"/>
    <property type="molecule type" value="Genomic_DNA"/>
</dbReference>
<proteinExistence type="predicted"/>
<dbReference type="InterPro" id="IPR011990">
    <property type="entry name" value="TPR-like_helical_dom_sf"/>
</dbReference>
<evidence type="ECO:0000313" key="2">
    <source>
        <dbReference type="EMBL" id="BCB25177.1"/>
    </source>
</evidence>
<dbReference type="PANTHER" id="PTHR11102">
    <property type="entry name" value="SEL-1-LIKE PROTEIN"/>
    <property type="match status" value="1"/>
</dbReference>
<dbReference type="InterPro" id="IPR050767">
    <property type="entry name" value="Sel1_AlgK"/>
</dbReference>
<protein>
    <recommendedName>
        <fullName evidence="4">Sel1 repeat family protein</fullName>
    </recommendedName>
</protein>
<dbReference type="SUPFAM" id="SSF81901">
    <property type="entry name" value="HCP-like"/>
    <property type="match status" value="1"/>
</dbReference>
<dbReference type="Proteomes" id="UP000502260">
    <property type="component" value="Chromosome"/>
</dbReference>
<name>A0A6F8V7T5_9PROT</name>
<dbReference type="Pfam" id="PF08238">
    <property type="entry name" value="Sel1"/>
    <property type="match status" value="2"/>
</dbReference>
<reference evidence="3" key="1">
    <citation type="submission" date="2020-03" db="EMBL/GenBank/DDBJ databases">
        <title>Complete genome sequence of sulfur-oxidizing bacterium skT11.</title>
        <authorList>
            <person name="Kanda M."/>
            <person name="Kojima H."/>
            <person name="Fukui M."/>
        </authorList>
    </citation>
    <scope>NUCLEOTIDE SEQUENCE [LARGE SCALE GENOMIC DNA]</scope>
    <source>
        <strain evidence="3">skT11</strain>
    </source>
</reference>
<dbReference type="SMART" id="SM00671">
    <property type="entry name" value="SEL1"/>
    <property type="match status" value="2"/>
</dbReference>
<keyword evidence="3" id="KW-1185">Reference proteome</keyword>
<gene>
    <name evidence="2" type="ORF">SKTS_00630</name>
</gene>
<dbReference type="AlphaFoldDB" id="A0A6F8V7T5"/>
<keyword evidence="1" id="KW-0732">Signal</keyword>
<dbReference type="Gene3D" id="1.25.40.10">
    <property type="entry name" value="Tetratricopeptide repeat domain"/>
    <property type="match status" value="1"/>
</dbReference>
<sequence length="164" mass="18461">MIQFAAPRFAAALCAPLFLAFALNAAAGPKEVEKEFERGAMAHRMQDYKTAYGIWLALAEKGQVDAQYNVARMLLNGDGAAQNPAKAAAWFRKAADQGDRDSRHILATMYLRGEGVVASETEANRLFAQNRQQHHAHHDHEQWQKWQRQLAEMNQETQARLASR</sequence>
<dbReference type="InterPro" id="IPR006597">
    <property type="entry name" value="Sel1-like"/>
</dbReference>
<dbReference type="KEGG" id="slac:SKTS_00630"/>
<evidence type="ECO:0008006" key="4">
    <source>
        <dbReference type="Google" id="ProtNLM"/>
    </source>
</evidence>
<dbReference type="PANTHER" id="PTHR11102:SF160">
    <property type="entry name" value="ERAD-ASSOCIATED E3 UBIQUITIN-PROTEIN LIGASE COMPONENT HRD3"/>
    <property type="match status" value="1"/>
</dbReference>